<comment type="subcellular location">
    <subcellularLocation>
        <location evidence="16">Cell inner membrane</location>
        <topology evidence="16">Multi-pass membrane protein</topology>
    </subcellularLocation>
    <subcellularLocation>
        <location evidence="1">Cell membrane</location>
        <topology evidence="1">Multi-pass membrane protein</topology>
    </subcellularLocation>
</comment>
<evidence type="ECO:0000256" key="11">
    <source>
        <dbReference type="ARBA" id="ARBA00023201"/>
    </source>
</evidence>
<keyword evidence="16" id="KW-0997">Cell inner membrane</keyword>
<evidence type="ECO:0000256" key="4">
    <source>
        <dbReference type="ARBA" id="ARBA00022475"/>
    </source>
</evidence>
<dbReference type="InterPro" id="IPR050277">
    <property type="entry name" value="Sodium:Solute_Symporter"/>
</dbReference>
<dbReference type="InterPro" id="IPR001734">
    <property type="entry name" value="Na/solute_symporter"/>
</dbReference>
<keyword evidence="4" id="KW-1003">Cell membrane</keyword>
<feature type="transmembrane region" description="Helical" evidence="16">
    <location>
        <begin position="319"/>
        <end position="339"/>
    </location>
</feature>
<dbReference type="GO" id="GO:0015824">
    <property type="term" value="P:proline transport"/>
    <property type="evidence" value="ECO:0007669"/>
    <property type="project" value="UniProtKB-UniRule"/>
</dbReference>
<dbReference type="PROSITE" id="PS00456">
    <property type="entry name" value="NA_SOLUT_SYMP_1"/>
    <property type="match status" value="1"/>
</dbReference>
<dbReference type="OrthoDB" id="9789704at2"/>
<dbReference type="NCBIfam" id="TIGR02121">
    <property type="entry name" value="Na_Pro_sym"/>
    <property type="match status" value="1"/>
</dbReference>
<organism evidence="17 18">
    <name type="scientific">Sediminicurvatus halobius</name>
    <dbReference type="NCBI Taxonomy" id="2182432"/>
    <lineage>
        <taxon>Bacteria</taxon>
        <taxon>Pseudomonadati</taxon>
        <taxon>Pseudomonadota</taxon>
        <taxon>Gammaproteobacteria</taxon>
        <taxon>Chromatiales</taxon>
        <taxon>Ectothiorhodospiraceae</taxon>
        <taxon>Sediminicurvatus</taxon>
    </lineage>
</organism>
<accession>A0A2U2N430</accession>
<dbReference type="InterPro" id="IPR018212">
    <property type="entry name" value="Na/solute_symporter_CS"/>
</dbReference>
<evidence type="ECO:0000256" key="7">
    <source>
        <dbReference type="ARBA" id="ARBA00022989"/>
    </source>
</evidence>
<gene>
    <name evidence="17" type="primary">putP</name>
    <name evidence="17" type="ORF">DEM34_06505</name>
</gene>
<evidence type="ECO:0000256" key="16">
    <source>
        <dbReference type="RuleBase" id="RU366012"/>
    </source>
</evidence>
<comment type="similarity">
    <text evidence="2 15">Belongs to the sodium:solute symporter (SSF) (TC 2.A.21) family.</text>
</comment>
<dbReference type="EMBL" id="QFFI01000008">
    <property type="protein sequence ID" value="PWG63850.1"/>
    <property type="molecule type" value="Genomic_DNA"/>
</dbReference>
<proteinExistence type="inferred from homology"/>
<feature type="transmembrane region" description="Helical" evidence="16">
    <location>
        <begin position="394"/>
        <end position="419"/>
    </location>
</feature>
<comment type="catalytic activity">
    <reaction evidence="12">
        <text>L-proline(in) + Na(+)(in) = L-proline(out) + Na(+)(out)</text>
        <dbReference type="Rhea" id="RHEA:28967"/>
        <dbReference type="ChEBI" id="CHEBI:29101"/>
        <dbReference type="ChEBI" id="CHEBI:60039"/>
    </reaction>
</comment>
<feature type="transmembrane region" description="Helical" evidence="16">
    <location>
        <begin position="70"/>
        <end position="92"/>
    </location>
</feature>
<dbReference type="RefSeq" id="WP_109677456.1">
    <property type="nucleotide sequence ID" value="NZ_CP086615.1"/>
</dbReference>
<dbReference type="InterPro" id="IPR011851">
    <property type="entry name" value="Na/Pro_symporter"/>
</dbReference>
<evidence type="ECO:0000313" key="17">
    <source>
        <dbReference type="EMBL" id="PWG63850.1"/>
    </source>
</evidence>
<keyword evidence="16" id="KW-0029">Amino-acid transport</keyword>
<keyword evidence="3 16" id="KW-0813">Transport</keyword>
<feature type="transmembrane region" description="Helical" evidence="16">
    <location>
        <begin position="454"/>
        <end position="472"/>
    </location>
</feature>
<evidence type="ECO:0000256" key="10">
    <source>
        <dbReference type="ARBA" id="ARBA00023136"/>
    </source>
</evidence>
<evidence type="ECO:0000256" key="5">
    <source>
        <dbReference type="ARBA" id="ARBA00022692"/>
    </source>
</evidence>
<feature type="transmembrane region" description="Helical" evidence="16">
    <location>
        <begin position="426"/>
        <end position="442"/>
    </location>
</feature>
<dbReference type="Pfam" id="PF00474">
    <property type="entry name" value="SSF"/>
    <property type="match status" value="1"/>
</dbReference>
<comment type="caution">
    <text evidence="17">The sequence shown here is derived from an EMBL/GenBank/DDBJ whole genome shotgun (WGS) entry which is preliminary data.</text>
</comment>
<dbReference type="AlphaFoldDB" id="A0A2U2N430"/>
<keyword evidence="6 16" id="KW-0769">Symport</keyword>
<dbReference type="Proteomes" id="UP000245474">
    <property type="component" value="Unassembled WGS sequence"/>
</dbReference>
<feature type="transmembrane region" description="Helical" evidence="16">
    <location>
        <begin position="273"/>
        <end position="299"/>
    </location>
</feature>
<dbReference type="GO" id="GO:0031402">
    <property type="term" value="F:sodium ion binding"/>
    <property type="evidence" value="ECO:0007669"/>
    <property type="project" value="UniProtKB-UniRule"/>
</dbReference>
<feature type="transmembrane region" description="Helical" evidence="16">
    <location>
        <begin position="13"/>
        <end position="31"/>
    </location>
</feature>
<keyword evidence="10 16" id="KW-0472">Membrane</keyword>
<keyword evidence="11 16" id="KW-0739">Sodium transport</keyword>
<feature type="transmembrane region" description="Helical" evidence="16">
    <location>
        <begin position="368"/>
        <end position="388"/>
    </location>
</feature>
<dbReference type="NCBIfam" id="TIGR00813">
    <property type="entry name" value="sss"/>
    <property type="match status" value="1"/>
</dbReference>
<protein>
    <recommendedName>
        <fullName evidence="13 16">Sodium/proline symporter</fullName>
    </recommendedName>
    <alternativeName>
        <fullName evidence="14 16">Proline permease</fullName>
    </alternativeName>
</protein>
<evidence type="ECO:0000256" key="13">
    <source>
        <dbReference type="ARBA" id="ARBA00067214"/>
    </source>
</evidence>
<feature type="transmembrane region" description="Helical" evidence="16">
    <location>
        <begin position="194"/>
        <end position="212"/>
    </location>
</feature>
<dbReference type="GO" id="GO:0005886">
    <property type="term" value="C:plasma membrane"/>
    <property type="evidence" value="ECO:0007669"/>
    <property type="project" value="UniProtKB-SubCell"/>
</dbReference>
<comment type="function">
    <text evidence="16">Catalyzes the sodium-dependent uptake of extracellular L-proline.</text>
</comment>
<name>A0A2U2N430_9GAMM</name>
<keyword evidence="9 16" id="KW-0406">Ion transport</keyword>
<keyword evidence="8 16" id="KW-0915">Sodium</keyword>
<dbReference type="PANTHER" id="PTHR48086:SF3">
    <property type="entry name" value="SODIUM_PROLINE SYMPORTER"/>
    <property type="match status" value="1"/>
</dbReference>
<feature type="transmembrane region" description="Helical" evidence="16">
    <location>
        <begin position="126"/>
        <end position="144"/>
    </location>
</feature>
<evidence type="ECO:0000256" key="14">
    <source>
        <dbReference type="ARBA" id="ARBA00082709"/>
    </source>
</evidence>
<evidence type="ECO:0000256" key="9">
    <source>
        <dbReference type="ARBA" id="ARBA00023065"/>
    </source>
</evidence>
<feature type="transmembrane region" description="Helical" evidence="16">
    <location>
        <begin position="232"/>
        <end position="252"/>
    </location>
</feature>
<keyword evidence="7 16" id="KW-1133">Transmembrane helix</keyword>
<sequence>MEFTLSGPTLVTFIVYLVAMLAIGVIFYRLTNNLSDYVLGGRQLGPGVAALSAGASDMSGWLLLGLPGAVYAGGMNQAWIAIGLTIGAYLNWQFVAKRLRIYTEVASDSITVPDYLENRFADASKALRVISALVILLFFAFYTSSGLVAGAKLFETSFGLNYQVALWVGGLVIISYTFLGGFLAVSWTDFFQGLMMFFTLVVVPIIVINVIGGWEDTVAAVAQQEAASYNNIMSGMTLFSIVSLMAWGLGYFGQPHIITRFMAIRSAGDVPTARLIGMTWMVVGLFGAIFAGYTGIAYFADNPLEDSEVVFMALSNELLNPWLAGVVIAAILAAVMSTIDSQLLVSSSAVAEDFYKALLRPEAGDLELVWVGRIAVAVIALIALLLAMNPDSTVLGLVAYAWGGFGAAFGPVIILSLFWRGMSRNGAIAGIIVGAATVVIWKQLSGGMFDMYEILPGFILCALTIVVVSKMAPPSGAVTEQFDRAARQWT</sequence>
<evidence type="ECO:0000256" key="15">
    <source>
        <dbReference type="RuleBase" id="RU362091"/>
    </source>
</evidence>
<dbReference type="Gene3D" id="1.20.1730.10">
    <property type="entry name" value="Sodium/glucose cotransporter"/>
    <property type="match status" value="1"/>
</dbReference>
<dbReference type="PROSITE" id="PS50283">
    <property type="entry name" value="NA_SOLUT_SYMP_3"/>
    <property type="match status" value="1"/>
</dbReference>
<dbReference type="FunFam" id="1.20.1730.10:FF:000002">
    <property type="entry name" value="Sodium/proline symporter"/>
    <property type="match status" value="1"/>
</dbReference>
<dbReference type="PANTHER" id="PTHR48086">
    <property type="entry name" value="SODIUM/PROLINE SYMPORTER-RELATED"/>
    <property type="match status" value="1"/>
</dbReference>
<feature type="transmembrane region" description="Helical" evidence="16">
    <location>
        <begin position="164"/>
        <end position="187"/>
    </location>
</feature>
<evidence type="ECO:0000256" key="12">
    <source>
        <dbReference type="ARBA" id="ARBA00033708"/>
    </source>
</evidence>
<evidence type="ECO:0000256" key="6">
    <source>
        <dbReference type="ARBA" id="ARBA00022847"/>
    </source>
</evidence>
<dbReference type="GO" id="GO:0005298">
    <property type="term" value="F:proline:sodium symporter activity"/>
    <property type="evidence" value="ECO:0007669"/>
    <property type="project" value="UniProtKB-UniRule"/>
</dbReference>
<dbReference type="CDD" id="cd11475">
    <property type="entry name" value="SLC5sbd_PutP"/>
    <property type="match status" value="1"/>
</dbReference>
<evidence type="ECO:0000256" key="3">
    <source>
        <dbReference type="ARBA" id="ARBA00022448"/>
    </source>
</evidence>
<dbReference type="InterPro" id="IPR038377">
    <property type="entry name" value="Na/Glc_symporter_sf"/>
</dbReference>
<keyword evidence="18" id="KW-1185">Reference proteome</keyword>
<evidence type="ECO:0000256" key="2">
    <source>
        <dbReference type="ARBA" id="ARBA00006434"/>
    </source>
</evidence>
<evidence type="ECO:0000256" key="1">
    <source>
        <dbReference type="ARBA" id="ARBA00004651"/>
    </source>
</evidence>
<evidence type="ECO:0000256" key="8">
    <source>
        <dbReference type="ARBA" id="ARBA00023053"/>
    </source>
</evidence>
<reference evidence="17 18" key="1">
    <citation type="submission" date="2018-05" db="EMBL/GenBank/DDBJ databases">
        <title>Spiribacter halobius sp. nov., a moderately halophilic bacterium isolated from marine solar saltern.</title>
        <authorList>
            <person name="Zheng W.-S."/>
            <person name="Lu D.-C."/>
            <person name="Du Z.-J."/>
        </authorList>
    </citation>
    <scope>NUCLEOTIDE SEQUENCE [LARGE SCALE GENOMIC DNA]</scope>
    <source>
        <strain evidence="17 18">E85</strain>
    </source>
</reference>
<dbReference type="GO" id="GO:0015193">
    <property type="term" value="F:L-proline transmembrane transporter activity"/>
    <property type="evidence" value="ECO:0007669"/>
    <property type="project" value="TreeGrafter"/>
</dbReference>
<keyword evidence="5 16" id="KW-0812">Transmembrane</keyword>
<evidence type="ECO:0000313" key="18">
    <source>
        <dbReference type="Proteomes" id="UP000245474"/>
    </source>
</evidence>